<proteinExistence type="predicted"/>
<evidence type="ECO:0000313" key="3">
    <source>
        <dbReference type="Proteomes" id="UP000499080"/>
    </source>
</evidence>
<name>A0A4Y2RL59_ARAVE</name>
<dbReference type="EMBL" id="BGPR01017520">
    <property type="protein sequence ID" value="GBN76398.1"/>
    <property type="molecule type" value="Genomic_DNA"/>
</dbReference>
<keyword evidence="1" id="KW-1133">Transmembrane helix</keyword>
<organism evidence="2 3">
    <name type="scientific">Araneus ventricosus</name>
    <name type="common">Orbweaver spider</name>
    <name type="synonym">Epeira ventricosa</name>
    <dbReference type="NCBI Taxonomy" id="182803"/>
    <lineage>
        <taxon>Eukaryota</taxon>
        <taxon>Metazoa</taxon>
        <taxon>Ecdysozoa</taxon>
        <taxon>Arthropoda</taxon>
        <taxon>Chelicerata</taxon>
        <taxon>Arachnida</taxon>
        <taxon>Araneae</taxon>
        <taxon>Araneomorphae</taxon>
        <taxon>Entelegynae</taxon>
        <taxon>Araneoidea</taxon>
        <taxon>Araneidae</taxon>
        <taxon>Araneus</taxon>
    </lineage>
</organism>
<gene>
    <name evidence="2" type="ORF">AVEN_213135_1</name>
</gene>
<comment type="caution">
    <text evidence="2">The sequence shown here is derived from an EMBL/GenBank/DDBJ whole genome shotgun (WGS) entry which is preliminary data.</text>
</comment>
<dbReference type="AlphaFoldDB" id="A0A4Y2RL59"/>
<feature type="transmembrane region" description="Helical" evidence="1">
    <location>
        <begin position="34"/>
        <end position="50"/>
    </location>
</feature>
<keyword evidence="1" id="KW-0812">Transmembrane</keyword>
<sequence length="97" mass="11402">MRYKLRMLLLTLMSGIMLLKLSFTSVIVVWTIYIPLTFCVFYLASAKLRTRMTKKSRQNLVSKQTIRRIVILISENRDLFQPPSPSTFQREQQTSSK</sequence>
<reference evidence="2 3" key="1">
    <citation type="journal article" date="2019" name="Sci. Rep.">
        <title>Orb-weaving spider Araneus ventricosus genome elucidates the spidroin gene catalogue.</title>
        <authorList>
            <person name="Kono N."/>
            <person name="Nakamura H."/>
            <person name="Ohtoshi R."/>
            <person name="Moran D.A.P."/>
            <person name="Shinohara A."/>
            <person name="Yoshida Y."/>
            <person name="Fujiwara M."/>
            <person name="Mori M."/>
            <person name="Tomita M."/>
            <person name="Arakawa K."/>
        </authorList>
    </citation>
    <scope>NUCLEOTIDE SEQUENCE [LARGE SCALE GENOMIC DNA]</scope>
</reference>
<keyword evidence="3" id="KW-1185">Reference proteome</keyword>
<protein>
    <submittedName>
        <fullName evidence="2">Uncharacterized protein</fullName>
    </submittedName>
</protein>
<evidence type="ECO:0000256" key="1">
    <source>
        <dbReference type="SAM" id="Phobius"/>
    </source>
</evidence>
<accession>A0A4Y2RL59</accession>
<dbReference type="Proteomes" id="UP000499080">
    <property type="component" value="Unassembled WGS sequence"/>
</dbReference>
<evidence type="ECO:0000313" key="2">
    <source>
        <dbReference type="EMBL" id="GBN76398.1"/>
    </source>
</evidence>
<keyword evidence="1" id="KW-0472">Membrane</keyword>